<dbReference type="AlphaFoldDB" id="B6H3V7"/>
<dbReference type="OrthoDB" id="5952526at2759"/>
<dbReference type="BioCyc" id="PCHR:PC13G10860-MONOMER"/>
<proteinExistence type="predicted"/>
<dbReference type="eggNOG" id="ENOG502RYG3">
    <property type="taxonomic scope" value="Eukaryota"/>
</dbReference>
<dbReference type="Proteomes" id="UP000000724">
    <property type="component" value="Contig Pc00c13"/>
</dbReference>
<name>B6H3V7_PENRW</name>
<organism evidence="1 2">
    <name type="scientific">Penicillium rubens (strain ATCC 28089 / DSM 1075 / NRRL 1951 / Wisconsin 54-1255)</name>
    <name type="common">Penicillium chrysogenum</name>
    <dbReference type="NCBI Taxonomy" id="500485"/>
    <lineage>
        <taxon>Eukaryota</taxon>
        <taxon>Fungi</taxon>
        <taxon>Dikarya</taxon>
        <taxon>Ascomycota</taxon>
        <taxon>Pezizomycotina</taxon>
        <taxon>Eurotiomycetes</taxon>
        <taxon>Eurotiomycetidae</taxon>
        <taxon>Eurotiales</taxon>
        <taxon>Aspergillaceae</taxon>
        <taxon>Penicillium</taxon>
        <taxon>Penicillium chrysogenum species complex</taxon>
    </lineage>
</organism>
<evidence type="ECO:0000313" key="2">
    <source>
        <dbReference type="Proteomes" id="UP000000724"/>
    </source>
</evidence>
<dbReference type="OMA" id="MYSHETK"/>
<dbReference type="EMBL" id="AM920428">
    <property type="protein sequence ID" value="CAP92155.1"/>
    <property type="molecule type" value="Genomic_DNA"/>
</dbReference>
<evidence type="ECO:0000313" key="1">
    <source>
        <dbReference type="EMBL" id="CAP92155.1"/>
    </source>
</evidence>
<dbReference type="VEuPathDB" id="FungiDB:PCH_Pc13g10860"/>
<dbReference type="HOGENOM" id="CLU_041470_2_0_1"/>
<reference evidence="1 2" key="1">
    <citation type="journal article" date="2008" name="Nat. Biotechnol.">
        <title>Genome sequencing and analysis of the filamentous fungus Penicillium chrysogenum.</title>
        <authorList>
            <person name="van den Berg M.A."/>
            <person name="Albang R."/>
            <person name="Albermann K."/>
            <person name="Badger J.H."/>
            <person name="Daran J.-M."/>
            <person name="Driessen A.J.M."/>
            <person name="Garcia-Estrada C."/>
            <person name="Fedorova N.D."/>
            <person name="Harris D.M."/>
            <person name="Heijne W.H.M."/>
            <person name="Joardar V.S."/>
            <person name="Kiel J.A.K.W."/>
            <person name="Kovalchuk A."/>
            <person name="Martin J.F."/>
            <person name="Nierman W.C."/>
            <person name="Nijland J.G."/>
            <person name="Pronk J.T."/>
            <person name="Roubos J.A."/>
            <person name="van der Klei I.J."/>
            <person name="van Peij N.N.M.E."/>
            <person name="Veenhuis M."/>
            <person name="von Doehren H."/>
            <person name="Wagner C."/>
            <person name="Wortman J.R."/>
            <person name="Bovenberg R.A.L."/>
        </authorList>
    </citation>
    <scope>NUCLEOTIDE SEQUENCE [LARGE SCALE GENOMIC DNA]</scope>
    <source>
        <strain evidence="2">ATCC 28089 / DSM 1075 / NRRL 1951 / Wisconsin 54-1255</strain>
    </source>
</reference>
<protein>
    <submittedName>
        <fullName evidence="1">Pc13g10860 protein</fullName>
    </submittedName>
</protein>
<accession>B6H3V7</accession>
<gene>
    <name evidence="1" type="ORF">Pc13g10860</name>
    <name evidence="1" type="ORF">PCH_Pc13g10860</name>
</gene>
<keyword evidence="2" id="KW-1185">Reference proteome</keyword>
<sequence length="246" mass="28258">MEAQEQALRNHPDDDFTYGVGRFWKILPTRPYMNARLDYRAALTFVCNVESVQAQLDTLMENLRLCRGDNIGSRDLVPGLMIRLDRDQECYDFLKWWATSAKDPKYNWADPTLAIPGHQKCQSAYEEASENLRKTMDGMMGLRNSNMARNPHIANMTSLEAAPAIQELKAQIRQLYHTVNKANPYFWPETIKPDETLNAVPSMYMAGSKEEMQATMMWIWNACHETFGALQIIHGALNHPNDEFPL</sequence>